<evidence type="ECO:0000313" key="1">
    <source>
        <dbReference type="EMBL" id="CYV42272.1"/>
    </source>
</evidence>
<organism evidence="1 2">
    <name type="scientific">Streptococcus suis</name>
    <dbReference type="NCBI Taxonomy" id="1307"/>
    <lineage>
        <taxon>Bacteria</taxon>
        <taxon>Bacillati</taxon>
        <taxon>Bacillota</taxon>
        <taxon>Bacilli</taxon>
        <taxon>Lactobacillales</taxon>
        <taxon>Streptococcaceae</taxon>
        <taxon>Streptococcus</taxon>
    </lineage>
</organism>
<reference evidence="1 2" key="1">
    <citation type="submission" date="2016-02" db="EMBL/GenBank/DDBJ databases">
        <authorList>
            <consortium name="Pathogen Informatics"/>
        </authorList>
    </citation>
    <scope>NUCLEOTIDE SEQUENCE [LARGE SCALE GENOMIC DNA]</scope>
    <source>
        <strain evidence="1 2">LSS82</strain>
    </source>
</reference>
<evidence type="ECO:0000313" key="2">
    <source>
        <dbReference type="Proteomes" id="UP000074825"/>
    </source>
</evidence>
<dbReference type="EMBL" id="FIIF01000001">
    <property type="protein sequence ID" value="CYV42272.1"/>
    <property type="molecule type" value="Genomic_DNA"/>
</dbReference>
<dbReference type="Proteomes" id="UP000074825">
    <property type="component" value="Unassembled WGS sequence"/>
</dbReference>
<name>A0A116ME05_STRSU</name>
<dbReference type="AlphaFoldDB" id="A0A116ME05"/>
<dbReference type="RefSeq" id="WP_024390496.1">
    <property type="nucleotide sequence ID" value="NZ_CEDN01000105.1"/>
</dbReference>
<sequence length="70" mass="8216">MDKPQQVYNKKNPMVRIPRESYDKLVEFCNENDLVISATIGRFLEYCLENAEFKEVQTPVEKLFIGDCEV</sequence>
<gene>
    <name evidence="1" type="ORF">ERS132444_00127</name>
</gene>
<accession>A0A116ME05</accession>
<proteinExistence type="predicted"/>
<protein>
    <submittedName>
        <fullName evidence="1">Gp9</fullName>
    </submittedName>
</protein>